<dbReference type="RefSeq" id="WP_168963769.1">
    <property type="nucleotide sequence ID" value="NZ_JABAEW010000056.1"/>
</dbReference>
<dbReference type="Pfam" id="PF16332">
    <property type="entry name" value="DUF4962"/>
    <property type="match status" value="1"/>
</dbReference>
<sequence>MNTILKICAAVMVSLAALALAAAPREASPQEVSRLFAENASGHPRLFLRDYRTLEESRKTATGSAMTGRILHDAGKMLGYPVVERRMTGNQMLSVSRNILYRINTLAIAYRLSGDRRYADKAVAEMRNAAAFPDWNPQHFLDVAELTLAMAFGYDWLYDLLDENDRQLFEQAIIEKGILPSYGEPRYNWWVKGTNNWNQVCHAGMTAGALAVFERNPELAAKTIARAVNCLPPAMRASYYPKGAYPEGPVYWSYGSEFNVALLAMLESALGTDFGLASMPGFSETGDYVLAVRAPSGRSFSYADSVPFIGVDFAQVWLPKRFNRPDWMSAWAQQELLNAGARRNADVSKGGPRMLPLAMIFFSDYRKTDREPPKSCFSGADAAVPVAMFRSDWSDDAAYLGVKAGSPSWAHGHMDAGSFVYEVDGVRWAADLGQDNYDKFLARGMTLWNSAQESDRWKIFRFGPLSHNILMIDGQLQQAANKAEITGCTENSAVVDLSPVYAGQAKNLTRSFRLLPDRSVEISDRIEGAKPGAVVRWQMLIQGSDAEIQKRNLLLANGEKRLLIEVDSPQPGKWSITDTKELEAEWDAPNPGCRMIAFEQAVPAGGSLAYTVRLKPQPAQVWQPGEPVTLGMKRQPREERVLSELPLKPGRTVRATVKPIRKYGADSAWKSCGVGIHRDARNQFLFSFCESPASGGSRRFLELKQRKNGQWESVAGIRPVECRSNFNWKYGEEYVMELAVSAAALTGTLKSPDGGKLAEITIPVVSDEAVNSGNTLLFSSGIEAAFTGTDSGRLP</sequence>
<evidence type="ECO:0000256" key="1">
    <source>
        <dbReference type="ARBA" id="ARBA00004196"/>
    </source>
</evidence>
<organism evidence="5 6">
    <name type="scientific">Victivallis vadensis</name>
    <dbReference type="NCBI Taxonomy" id="172901"/>
    <lineage>
        <taxon>Bacteria</taxon>
        <taxon>Pseudomonadati</taxon>
        <taxon>Lentisphaerota</taxon>
        <taxon>Lentisphaeria</taxon>
        <taxon>Victivallales</taxon>
        <taxon>Victivallaceae</taxon>
        <taxon>Victivallis</taxon>
    </lineage>
</organism>
<dbReference type="Pfam" id="PF07940">
    <property type="entry name" value="Hepar_II_III_C"/>
    <property type="match status" value="1"/>
</dbReference>
<evidence type="ECO:0000259" key="4">
    <source>
        <dbReference type="Pfam" id="PF16332"/>
    </source>
</evidence>
<feature type="domain" description="Heparinase II/III-like C-terminal" evidence="3">
    <location>
        <begin position="393"/>
        <end position="589"/>
    </location>
</feature>
<gene>
    <name evidence="5" type="ORF">HF882_19260</name>
</gene>
<dbReference type="InterPro" id="IPR032518">
    <property type="entry name" value="HepII_N"/>
</dbReference>
<dbReference type="EMBL" id="JABAEW010000056">
    <property type="protein sequence ID" value="NMD88728.1"/>
    <property type="molecule type" value="Genomic_DNA"/>
</dbReference>
<dbReference type="GO" id="GO:0030313">
    <property type="term" value="C:cell envelope"/>
    <property type="evidence" value="ECO:0007669"/>
    <property type="project" value="UniProtKB-SubCell"/>
</dbReference>
<protein>
    <submittedName>
        <fullName evidence="5">DUF4962 domain-containing protein</fullName>
    </submittedName>
</protein>
<keyword evidence="2" id="KW-0732">Signal</keyword>
<feature type="signal peptide" evidence="2">
    <location>
        <begin position="1"/>
        <end position="21"/>
    </location>
</feature>
<dbReference type="PANTHER" id="PTHR38045:SF1">
    <property type="entry name" value="HEPARINASE II_III-LIKE PROTEIN"/>
    <property type="match status" value="1"/>
</dbReference>
<dbReference type="PANTHER" id="PTHR38045">
    <property type="entry name" value="CHROMOSOME 1, WHOLE GENOME SHOTGUN SEQUENCE"/>
    <property type="match status" value="1"/>
</dbReference>
<dbReference type="InterPro" id="IPR012480">
    <property type="entry name" value="Hepar_II_III_C"/>
</dbReference>
<accession>A0A848AZR6</accession>
<evidence type="ECO:0000259" key="3">
    <source>
        <dbReference type="Pfam" id="PF07940"/>
    </source>
</evidence>
<dbReference type="AlphaFoldDB" id="A0A848AZR6"/>
<feature type="domain" description="Heparinase II N-terminal" evidence="4">
    <location>
        <begin position="27"/>
        <end position="304"/>
    </location>
</feature>
<dbReference type="Gene3D" id="1.50.10.100">
    <property type="entry name" value="Chondroitin AC/alginate lyase"/>
    <property type="match status" value="1"/>
</dbReference>
<feature type="chain" id="PRO_5033067626" evidence="2">
    <location>
        <begin position="22"/>
        <end position="795"/>
    </location>
</feature>
<dbReference type="Proteomes" id="UP000576225">
    <property type="component" value="Unassembled WGS sequence"/>
</dbReference>
<reference evidence="5 6" key="1">
    <citation type="submission" date="2020-04" db="EMBL/GenBank/DDBJ databases">
        <authorList>
            <person name="Hitch T.C.A."/>
            <person name="Wylensek D."/>
            <person name="Clavel T."/>
        </authorList>
    </citation>
    <scope>NUCLEOTIDE SEQUENCE [LARGE SCALE GENOMIC DNA]</scope>
    <source>
        <strain evidence="5 6">COR2-253-APC-1A</strain>
    </source>
</reference>
<proteinExistence type="predicted"/>
<dbReference type="SUPFAM" id="SSF48230">
    <property type="entry name" value="Chondroitin AC/alginate lyase"/>
    <property type="match status" value="1"/>
</dbReference>
<evidence type="ECO:0000256" key="2">
    <source>
        <dbReference type="SAM" id="SignalP"/>
    </source>
</evidence>
<name>A0A848AZR6_9BACT</name>
<comment type="caution">
    <text evidence="5">The sequence shown here is derived from an EMBL/GenBank/DDBJ whole genome shotgun (WGS) entry which is preliminary data.</text>
</comment>
<evidence type="ECO:0000313" key="5">
    <source>
        <dbReference type="EMBL" id="NMD88728.1"/>
    </source>
</evidence>
<evidence type="ECO:0000313" key="6">
    <source>
        <dbReference type="Proteomes" id="UP000576225"/>
    </source>
</evidence>
<dbReference type="Gene3D" id="2.70.98.70">
    <property type="match status" value="1"/>
</dbReference>
<comment type="subcellular location">
    <subcellularLocation>
        <location evidence="1">Cell envelope</location>
    </subcellularLocation>
</comment>
<dbReference type="GO" id="GO:0016829">
    <property type="term" value="F:lyase activity"/>
    <property type="evidence" value="ECO:0007669"/>
    <property type="project" value="InterPro"/>
</dbReference>
<dbReference type="InterPro" id="IPR008929">
    <property type="entry name" value="Chondroitin_lyas"/>
</dbReference>